<evidence type="ECO:0000313" key="2">
    <source>
        <dbReference type="EMBL" id="KXF75877.1"/>
    </source>
</evidence>
<evidence type="ECO:0000259" key="1">
    <source>
        <dbReference type="PROSITE" id="PS51742"/>
    </source>
</evidence>
<feature type="domain" description="PPC" evidence="1">
    <location>
        <begin position="8"/>
        <end position="146"/>
    </location>
</feature>
<proteinExistence type="predicted"/>
<gene>
    <name evidence="2" type="ORF">ATN84_18150</name>
</gene>
<dbReference type="PROSITE" id="PS51742">
    <property type="entry name" value="PPC"/>
    <property type="match status" value="1"/>
</dbReference>
<reference evidence="2 3" key="1">
    <citation type="submission" date="2015-11" db="EMBL/GenBank/DDBJ databases">
        <title>Draft genome sequence of Paramesorhizobium deserti A-3-E, a strain highly resistant to diverse beta-lactam antibiotics.</title>
        <authorList>
            <person name="Lv R."/>
            <person name="Yang X."/>
            <person name="Fang N."/>
            <person name="Guo J."/>
            <person name="Luo X."/>
            <person name="Peng F."/>
            <person name="Yang R."/>
            <person name="Cui Y."/>
            <person name="Fang C."/>
            <person name="Song Y."/>
        </authorList>
    </citation>
    <scope>NUCLEOTIDE SEQUENCE [LARGE SCALE GENOMIC DNA]</scope>
    <source>
        <strain evidence="2 3">A-3-E</strain>
    </source>
</reference>
<comment type="caution">
    <text evidence="2">The sequence shown here is derived from an EMBL/GenBank/DDBJ whole genome shotgun (WGS) entry which is preliminary data.</text>
</comment>
<name>A0A135HRT5_9HYPH</name>
<keyword evidence="3" id="KW-1185">Reference proteome</keyword>
<organism evidence="2 3">
    <name type="scientific">Paramesorhizobium deserti</name>
    <dbReference type="NCBI Taxonomy" id="1494590"/>
    <lineage>
        <taxon>Bacteria</taxon>
        <taxon>Pseudomonadati</taxon>
        <taxon>Pseudomonadota</taxon>
        <taxon>Alphaproteobacteria</taxon>
        <taxon>Hyphomicrobiales</taxon>
        <taxon>Phyllobacteriaceae</taxon>
        <taxon>Paramesorhizobium</taxon>
    </lineage>
</organism>
<dbReference type="Pfam" id="PF03479">
    <property type="entry name" value="PCC"/>
    <property type="match status" value="1"/>
</dbReference>
<dbReference type="AlphaFoldDB" id="A0A135HRT5"/>
<dbReference type="CDD" id="cd11378">
    <property type="entry name" value="DUF296"/>
    <property type="match status" value="1"/>
</dbReference>
<dbReference type="STRING" id="1494590.ATN84_18150"/>
<dbReference type="InterPro" id="IPR005175">
    <property type="entry name" value="PPC_dom"/>
</dbReference>
<evidence type="ECO:0000313" key="3">
    <source>
        <dbReference type="Proteomes" id="UP000070107"/>
    </source>
</evidence>
<dbReference type="InterPro" id="IPR025707">
    <property type="entry name" value="DNA_bp_PD1"/>
</dbReference>
<dbReference type="RefSeq" id="WP_068884207.1">
    <property type="nucleotide sequence ID" value="NZ_LNTU01000037.1"/>
</dbReference>
<protein>
    <recommendedName>
        <fullName evidence="1">PPC domain-containing protein</fullName>
    </recommendedName>
</protein>
<dbReference type="Proteomes" id="UP000070107">
    <property type="component" value="Unassembled WGS sequence"/>
</dbReference>
<sequence>MQTKLLAQNDGQRTFAVVLETGDELMACMKDFARREQLSAAQFSAIGAFSDAVMTYFDWESKQYLRNPVKEQVEVASLNGDVALAPDGGPAVHVHAVLGRRDGSAVAGHVAEGHVRPTLEIVLTESPAYLRKKHDPETGLAFIRPEE</sequence>
<dbReference type="PIRSF" id="PIRSF016702">
    <property type="entry name" value="DNA_bp_PD1"/>
    <property type="match status" value="1"/>
</dbReference>
<accession>A0A135HRT5</accession>
<dbReference type="OrthoDB" id="9798999at2"/>
<dbReference type="PANTHER" id="PTHR34988">
    <property type="entry name" value="PROTEIN, PUTATIVE-RELATED"/>
    <property type="match status" value="1"/>
</dbReference>
<dbReference type="SUPFAM" id="SSF117856">
    <property type="entry name" value="AF0104/ALDC/Ptd012-like"/>
    <property type="match status" value="1"/>
</dbReference>
<dbReference type="PANTHER" id="PTHR34988:SF1">
    <property type="entry name" value="DNA-BINDING PROTEIN"/>
    <property type="match status" value="1"/>
</dbReference>
<dbReference type="EMBL" id="LNTU01000037">
    <property type="protein sequence ID" value="KXF75877.1"/>
    <property type="molecule type" value="Genomic_DNA"/>
</dbReference>
<dbReference type="Gene3D" id="3.30.1330.80">
    <property type="entry name" value="Hypothetical protein, similar to alpha- acetolactate decarboxylase, domain 2"/>
    <property type="match status" value="1"/>
</dbReference>